<dbReference type="AlphaFoldDB" id="A0A0D1L741"/>
<sequence>MSTACRNCVDGLAHCHGTVIVHAGLPAECTDETCALPESEHTLRIDCDVVSCGCAQPAVGLRAAG</sequence>
<protein>
    <submittedName>
        <fullName evidence="1">Uncharacterized protein</fullName>
    </submittedName>
</protein>
<dbReference type="RefSeq" id="WP_043985809.1">
    <property type="nucleotide sequence ID" value="NZ_BAAARC010000008.1"/>
</dbReference>
<comment type="caution">
    <text evidence="1">The sequence shown here is derived from an EMBL/GenBank/DDBJ whole genome shotgun (WGS) entry which is preliminary data.</text>
</comment>
<dbReference type="Proteomes" id="UP000032221">
    <property type="component" value="Unassembled WGS sequence"/>
</dbReference>
<evidence type="ECO:0000313" key="2">
    <source>
        <dbReference type="Proteomes" id="UP000032221"/>
    </source>
</evidence>
<name>A0A0D1L741_9MYCO</name>
<keyword evidence="2" id="KW-1185">Reference proteome</keyword>
<dbReference type="PATRIC" id="fig|280871.6.peg.2457"/>
<accession>A0A0D1L741</accession>
<dbReference type="OrthoDB" id="3629104at2"/>
<gene>
    <name evidence="1" type="ORF">TL10_11840</name>
</gene>
<organism evidence="1 2">
    <name type="scientific">Mycolicibacterium llatzerense</name>
    <dbReference type="NCBI Taxonomy" id="280871"/>
    <lineage>
        <taxon>Bacteria</taxon>
        <taxon>Bacillati</taxon>
        <taxon>Actinomycetota</taxon>
        <taxon>Actinomycetes</taxon>
        <taxon>Mycobacteriales</taxon>
        <taxon>Mycobacteriaceae</taxon>
        <taxon>Mycolicibacterium</taxon>
    </lineage>
</organism>
<proteinExistence type="predicted"/>
<reference evidence="1 2" key="1">
    <citation type="submission" date="2015-01" db="EMBL/GenBank/DDBJ databases">
        <title>Genome sequence of Mycobacterium llatzerense and Mycobacterium immunogenum recovered from brain abscess.</title>
        <authorList>
            <person name="Greninger A.L."/>
            <person name="Langelier C."/>
            <person name="Cunningham G."/>
            <person name="Chiu C.Y."/>
            <person name="Miller S."/>
        </authorList>
    </citation>
    <scope>NUCLEOTIDE SEQUENCE [LARGE SCALE GENOMIC DNA]</scope>
    <source>
        <strain evidence="1 2">CLUC14</strain>
    </source>
</reference>
<evidence type="ECO:0000313" key="1">
    <source>
        <dbReference type="EMBL" id="KIU16745.1"/>
    </source>
</evidence>
<dbReference type="STRING" id="280871.TL10_11840"/>
<dbReference type="EMBL" id="JXST01000014">
    <property type="protein sequence ID" value="KIU16745.1"/>
    <property type="molecule type" value="Genomic_DNA"/>
</dbReference>